<organism evidence="1 2">
    <name type="scientific">Gulo gulo</name>
    <name type="common">Wolverine</name>
    <name type="synonym">Gluton</name>
    <dbReference type="NCBI Taxonomy" id="48420"/>
    <lineage>
        <taxon>Eukaryota</taxon>
        <taxon>Metazoa</taxon>
        <taxon>Chordata</taxon>
        <taxon>Craniata</taxon>
        <taxon>Vertebrata</taxon>
        <taxon>Euteleostomi</taxon>
        <taxon>Mammalia</taxon>
        <taxon>Eutheria</taxon>
        <taxon>Laurasiatheria</taxon>
        <taxon>Carnivora</taxon>
        <taxon>Caniformia</taxon>
        <taxon>Musteloidea</taxon>
        <taxon>Mustelidae</taxon>
        <taxon>Guloninae</taxon>
        <taxon>Gulo</taxon>
    </lineage>
</organism>
<gene>
    <name evidence="1" type="ORF">BN2614_LOCUS3</name>
</gene>
<evidence type="ECO:0000313" key="1">
    <source>
        <dbReference type="EMBL" id="VCX37217.1"/>
    </source>
</evidence>
<dbReference type="AlphaFoldDB" id="A0A9X9Q718"/>
<dbReference type="Proteomes" id="UP000269945">
    <property type="component" value="Unassembled WGS sequence"/>
</dbReference>
<evidence type="ECO:0000313" key="2">
    <source>
        <dbReference type="Proteomes" id="UP000269945"/>
    </source>
</evidence>
<proteinExistence type="predicted"/>
<protein>
    <submittedName>
        <fullName evidence="1">Uncharacterized protein</fullName>
    </submittedName>
</protein>
<accession>A0A9X9Q718</accession>
<reference evidence="1 2" key="1">
    <citation type="submission" date="2018-10" db="EMBL/GenBank/DDBJ databases">
        <authorList>
            <person name="Ekblom R."/>
            <person name="Jareborg N."/>
        </authorList>
    </citation>
    <scope>NUCLEOTIDE SEQUENCE [LARGE SCALE GENOMIC DNA]</scope>
    <source>
        <tissue evidence="1">Muscle</tissue>
    </source>
</reference>
<comment type="caution">
    <text evidence="1">The sequence shown here is derived from an EMBL/GenBank/DDBJ whole genome shotgun (WGS) entry which is preliminary data.</text>
</comment>
<feature type="non-terminal residue" evidence="1">
    <location>
        <position position="1"/>
    </location>
</feature>
<name>A0A9X9Q718_GULGU</name>
<keyword evidence="2" id="KW-1185">Reference proteome</keyword>
<sequence>LNISEISPVTFIKNQIFLLVLQQKYNRTPLTNKFILLRAFT</sequence>
<dbReference type="EMBL" id="CYRY02043085">
    <property type="protein sequence ID" value="VCX37217.1"/>
    <property type="molecule type" value="Genomic_DNA"/>
</dbReference>